<organism evidence="1">
    <name type="scientific">Indivirus ILV1</name>
    <dbReference type="NCBI Taxonomy" id="1977633"/>
    <lineage>
        <taxon>Viruses</taxon>
        <taxon>Varidnaviria</taxon>
        <taxon>Bamfordvirae</taxon>
        <taxon>Nucleocytoviricota</taxon>
        <taxon>Megaviricetes</taxon>
        <taxon>Imitervirales</taxon>
        <taxon>Mimiviridae</taxon>
        <taxon>Klosneuvirinae</taxon>
        <taxon>Indivirus</taxon>
    </lineage>
</organism>
<dbReference type="FunFam" id="3.40.50.300:FF:000737">
    <property type="entry name" value="Bifunctional polynucleotide phosphatase/kinase"/>
    <property type="match status" value="1"/>
</dbReference>
<dbReference type="InterPro" id="IPR006551">
    <property type="entry name" value="Polynucleotide_phosphatase"/>
</dbReference>
<dbReference type="GO" id="GO:0046404">
    <property type="term" value="F:ATP-dependent polydeoxyribonucleotide 5'-hydroxyl-kinase activity"/>
    <property type="evidence" value="ECO:0007669"/>
    <property type="project" value="TreeGrafter"/>
</dbReference>
<dbReference type="PANTHER" id="PTHR12083:SF9">
    <property type="entry name" value="BIFUNCTIONAL POLYNUCLEOTIDE PHOSPHATASE_KINASE"/>
    <property type="match status" value="1"/>
</dbReference>
<dbReference type="InterPro" id="IPR027417">
    <property type="entry name" value="P-loop_NTPase"/>
</dbReference>
<dbReference type="Gene3D" id="3.40.50.1000">
    <property type="entry name" value="HAD superfamily/HAD-like"/>
    <property type="match status" value="1"/>
</dbReference>
<accession>A0A1V0SCQ6</accession>
<dbReference type="NCBIfam" id="TIGR01662">
    <property type="entry name" value="HAD-SF-IIIA"/>
    <property type="match status" value="1"/>
</dbReference>
<dbReference type="InterPro" id="IPR023214">
    <property type="entry name" value="HAD_sf"/>
</dbReference>
<name>A0A1V0SCQ6_9VIRU</name>
<reference evidence="1" key="1">
    <citation type="journal article" date="2017" name="Science">
        <title>Giant viruses with an expanded complement of translation system components.</title>
        <authorList>
            <person name="Schulz F."/>
            <person name="Yutin N."/>
            <person name="Ivanova N.N."/>
            <person name="Ortega D.R."/>
            <person name="Lee T.K."/>
            <person name="Vierheilig J."/>
            <person name="Daims H."/>
            <person name="Horn M."/>
            <person name="Wagner M."/>
            <person name="Jensen G.J."/>
            <person name="Kyrpides N.C."/>
            <person name="Koonin E.V."/>
            <person name="Woyke T."/>
        </authorList>
    </citation>
    <scope>NUCLEOTIDE SEQUENCE</scope>
    <source>
        <strain evidence="1">ILV1</strain>
    </source>
</reference>
<dbReference type="InterPro" id="IPR006549">
    <property type="entry name" value="HAD-SF_hydro_IIIA"/>
</dbReference>
<dbReference type="SUPFAM" id="SSF52540">
    <property type="entry name" value="P-loop containing nucleoside triphosphate hydrolases"/>
    <property type="match status" value="1"/>
</dbReference>
<gene>
    <name evidence="1" type="ORF">Indivirus_1_37</name>
</gene>
<protein>
    <submittedName>
        <fullName evidence="1">Polynucleotide phosphatase/kinase</fullName>
    </submittedName>
</protein>
<dbReference type="InterPro" id="IPR013954">
    <property type="entry name" value="PNK3P"/>
</dbReference>
<sequence length="357" mass="41313">MQIDWNINDNYIIARTHNKSLIGCKIAAFDLDHTLIKPSNGKKFSDNDDDWEIFDKQIMNKLKELQNNDYYLVIISNQKGISNGKVNIETFKSKIEKIINFFCLDFVILCAIEDDLYRKPRTGLWDKFIKGNTKTSFYCGDAAGLKGDFSDSDYKFALNIGLKFIYISEFISGKKQKLDQPSLPFNIQDNSKNKHIFVPNHQEVIINVGFPGSGKSYFTKKCVIYGYIQVNQDTLKTKIKCLKLFESSIKDGKSVVVDNVNITKDQRKAFLDIAKKYNIKCRCIHFTTPKEVCIHNAYFRNFITDGNIKPIPNLVFNIMNKKFQEPELSEGFYVIDKLPFVIDLPDNLLNTYTKFFY</sequence>
<dbReference type="EMBL" id="KY684085">
    <property type="protein sequence ID" value="ARF09414.1"/>
    <property type="molecule type" value="Genomic_DNA"/>
</dbReference>
<dbReference type="GO" id="GO:0006281">
    <property type="term" value="P:DNA repair"/>
    <property type="evidence" value="ECO:0007669"/>
    <property type="project" value="TreeGrafter"/>
</dbReference>
<dbReference type="Pfam" id="PF13671">
    <property type="entry name" value="AAA_33"/>
    <property type="match status" value="1"/>
</dbReference>
<dbReference type="InterPro" id="IPR036412">
    <property type="entry name" value="HAD-like_sf"/>
</dbReference>
<dbReference type="GO" id="GO:0046403">
    <property type="term" value="F:polynucleotide 3'-phosphatase activity"/>
    <property type="evidence" value="ECO:0007669"/>
    <property type="project" value="TreeGrafter"/>
</dbReference>
<evidence type="ECO:0000313" key="1">
    <source>
        <dbReference type="EMBL" id="ARF09414.1"/>
    </source>
</evidence>
<keyword evidence="1" id="KW-0808">Transferase</keyword>
<dbReference type="GO" id="GO:0003690">
    <property type="term" value="F:double-stranded DNA binding"/>
    <property type="evidence" value="ECO:0007669"/>
    <property type="project" value="TreeGrafter"/>
</dbReference>
<keyword evidence="1" id="KW-0418">Kinase</keyword>
<proteinExistence type="predicted"/>
<dbReference type="NCBIfam" id="TIGR01664">
    <property type="entry name" value="DNA-3'-Pase"/>
    <property type="match status" value="1"/>
</dbReference>
<dbReference type="Gene3D" id="3.40.50.300">
    <property type="entry name" value="P-loop containing nucleotide triphosphate hydrolases"/>
    <property type="match status" value="1"/>
</dbReference>
<dbReference type="PANTHER" id="PTHR12083">
    <property type="entry name" value="BIFUNCTIONAL POLYNUCLEOTIDE PHOSPHATASE/KINASE"/>
    <property type="match status" value="1"/>
</dbReference>
<dbReference type="SUPFAM" id="SSF56784">
    <property type="entry name" value="HAD-like"/>
    <property type="match status" value="1"/>
</dbReference>
<dbReference type="Pfam" id="PF08645">
    <property type="entry name" value="PNK3P"/>
    <property type="match status" value="1"/>
</dbReference>